<dbReference type="AlphaFoldDB" id="A0A0P8W9H4"/>
<dbReference type="Proteomes" id="UP000050326">
    <property type="component" value="Unassembled WGS sequence"/>
</dbReference>
<evidence type="ECO:0008006" key="3">
    <source>
        <dbReference type="Google" id="ProtNLM"/>
    </source>
</evidence>
<dbReference type="InterPro" id="IPR009665">
    <property type="entry name" value="YyaC"/>
</dbReference>
<sequence>MHNKNPQNDVGIRVSYTDKDAVSTLGKFISSFFNTKTIIVCIGTDKCIGDCLGPLVGTLLLNKNFSYPVIGTLDFPAHAVNLEKVISEINEKHRNSFIIAVDACLGQADCIGDIQIKLGPVHPGKGVGKALPKVGDISIVGVVDSIDVSDIFSIRSIRLNLIMKMAEIISSAIIEAARM</sequence>
<dbReference type="NCBIfam" id="TIGR02841">
    <property type="entry name" value="spore_YyaC"/>
    <property type="match status" value="1"/>
</dbReference>
<dbReference type="EMBL" id="LKET01000029">
    <property type="protein sequence ID" value="KPU44629.1"/>
    <property type="molecule type" value="Genomic_DNA"/>
</dbReference>
<organism evidence="1 2">
    <name type="scientific">Oxobacter pfennigii</name>
    <dbReference type="NCBI Taxonomy" id="36849"/>
    <lineage>
        <taxon>Bacteria</taxon>
        <taxon>Bacillati</taxon>
        <taxon>Bacillota</taxon>
        <taxon>Clostridia</taxon>
        <taxon>Eubacteriales</taxon>
        <taxon>Clostridiaceae</taxon>
        <taxon>Oxobacter</taxon>
    </lineage>
</organism>
<evidence type="ECO:0000313" key="2">
    <source>
        <dbReference type="Proteomes" id="UP000050326"/>
    </source>
</evidence>
<dbReference type="SUPFAM" id="SSF53163">
    <property type="entry name" value="HybD-like"/>
    <property type="match status" value="1"/>
</dbReference>
<protein>
    <recommendedName>
        <fullName evidence="3">Sporulation protein YyaC</fullName>
    </recommendedName>
</protein>
<dbReference type="RefSeq" id="WP_242854361.1">
    <property type="nucleotide sequence ID" value="NZ_LKET01000029.1"/>
</dbReference>
<gene>
    <name evidence="1" type="ORF">OXPF_17120</name>
</gene>
<reference evidence="1 2" key="1">
    <citation type="submission" date="2015-09" db="EMBL/GenBank/DDBJ databases">
        <title>Genome sequence of Oxobacter pfennigii DSM 3222.</title>
        <authorList>
            <person name="Poehlein A."/>
            <person name="Bengelsdorf F.R."/>
            <person name="Schiel-Bengelsdorf B."/>
            <person name="Duerre P."/>
            <person name="Daniel R."/>
        </authorList>
    </citation>
    <scope>NUCLEOTIDE SEQUENCE [LARGE SCALE GENOMIC DNA]</scope>
    <source>
        <strain evidence="1 2">DSM 3222</strain>
    </source>
</reference>
<evidence type="ECO:0000313" key="1">
    <source>
        <dbReference type="EMBL" id="KPU44629.1"/>
    </source>
</evidence>
<dbReference type="PATRIC" id="fig|36849.3.peg.1807"/>
<dbReference type="STRING" id="36849.OXPF_17120"/>
<accession>A0A0P8W9H4</accession>
<keyword evidence="2" id="KW-1185">Reference proteome</keyword>
<comment type="caution">
    <text evidence="1">The sequence shown here is derived from an EMBL/GenBank/DDBJ whole genome shotgun (WGS) entry which is preliminary data.</text>
</comment>
<name>A0A0P8W9H4_9CLOT</name>
<proteinExistence type="predicted"/>
<dbReference type="InterPro" id="IPR023430">
    <property type="entry name" value="Pept_HybD-like_dom_sf"/>
</dbReference>
<dbReference type="Pfam" id="PF06866">
    <property type="entry name" value="DUF1256"/>
    <property type="match status" value="1"/>
</dbReference>